<evidence type="ECO:0000313" key="3">
    <source>
        <dbReference type="Proteomes" id="UP000783287"/>
    </source>
</evidence>
<reference evidence="2" key="1">
    <citation type="submission" date="2020-04" db="EMBL/GenBank/DDBJ databases">
        <authorList>
            <person name="Zhang T."/>
        </authorList>
    </citation>
    <scope>NUCLEOTIDE SEQUENCE</scope>
    <source>
        <strain evidence="2">HKST-UBA14</strain>
    </source>
</reference>
<comment type="similarity">
    <text evidence="1">Belongs to the UPF0161 family.</text>
</comment>
<protein>
    <recommendedName>
        <fullName evidence="1">Putative membrane protein insertion efficiency factor</fullName>
    </recommendedName>
</protein>
<keyword evidence="1" id="KW-0472">Membrane</keyword>
<dbReference type="NCBIfam" id="TIGR00278">
    <property type="entry name" value="membrane protein insertion efficiency factor YidD"/>
    <property type="match status" value="1"/>
</dbReference>
<comment type="function">
    <text evidence="1">Could be involved in insertion of integral membrane proteins into the membrane.</text>
</comment>
<dbReference type="GO" id="GO:0005886">
    <property type="term" value="C:plasma membrane"/>
    <property type="evidence" value="ECO:0007669"/>
    <property type="project" value="UniProtKB-SubCell"/>
</dbReference>
<sequence length="100" mass="11360">MKHVLQIPKRIGMGMIRVYQKTLSTDHSFWAQPEKVRVCIHYPSCSQYTYEAIDKHGLVKGSIMGGARIMRCNGLNPGGYDPVPDKFSIRSNYKDPNSDE</sequence>
<dbReference type="InterPro" id="IPR002696">
    <property type="entry name" value="Membr_insert_effic_factor_YidD"/>
</dbReference>
<reference evidence="2" key="2">
    <citation type="journal article" date="2021" name="Microbiome">
        <title>Successional dynamics and alternative stable states in a saline activated sludge microbial community over 9 years.</title>
        <authorList>
            <person name="Wang Y."/>
            <person name="Ye J."/>
            <person name="Ju F."/>
            <person name="Liu L."/>
            <person name="Boyd J.A."/>
            <person name="Deng Y."/>
            <person name="Parks D.H."/>
            <person name="Jiang X."/>
            <person name="Yin X."/>
            <person name="Woodcroft B.J."/>
            <person name="Tyson G.W."/>
            <person name="Hugenholtz P."/>
            <person name="Polz M.F."/>
            <person name="Zhang T."/>
        </authorList>
    </citation>
    <scope>NUCLEOTIDE SEQUENCE</scope>
    <source>
        <strain evidence="2">HKST-UBA14</strain>
    </source>
</reference>
<dbReference type="PANTHER" id="PTHR33383:SF1">
    <property type="entry name" value="MEMBRANE PROTEIN INSERTION EFFICIENCY FACTOR-RELATED"/>
    <property type="match status" value="1"/>
</dbReference>
<evidence type="ECO:0000313" key="2">
    <source>
        <dbReference type="EMBL" id="MCA9383361.1"/>
    </source>
</evidence>
<keyword evidence="1" id="KW-1003">Cell membrane</keyword>
<accession>A0A955L5G1</accession>
<organism evidence="2 3">
    <name type="scientific">Candidatus Dojkabacteria bacterium</name>
    <dbReference type="NCBI Taxonomy" id="2099670"/>
    <lineage>
        <taxon>Bacteria</taxon>
        <taxon>Candidatus Dojkabacteria</taxon>
    </lineage>
</organism>
<dbReference type="EMBL" id="JAGQLK010000060">
    <property type="protein sequence ID" value="MCA9383361.1"/>
    <property type="molecule type" value="Genomic_DNA"/>
</dbReference>
<proteinExistence type="inferred from homology"/>
<comment type="caution">
    <text evidence="2">The sequence shown here is derived from an EMBL/GenBank/DDBJ whole genome shotgun (WGS) entry which is preliminary data.</text>
</comment>
<dbReference type="PANTHER" id="PTHR33383">
    <property type="entry name" value="MEMBRANE PROTEIN INSERTION EFFICIENCY FACTOR-RELATED"/>
    <property type="match status" value="1"/>
</dbReference>
<dbReference type="AlphaFoldDB" id="A0A955L5G1"/>
<gene>
    <name evidence="2" type="primary">yidD</name>
    <name evidence="2" type="ORF">KC909_03275</name>
</gene>
<comment type="subcellular location">
    <subcellularLocation>
        <location evidence="1">Cell membrane</location>
        <topology evidence="1">Peripheral membrane protein</topology>
        <orientation evidence="1">Cytoplasmic side</orientation>
    </subcellularLocation>
</comment>
<dbReference type="Proteomes" id="UP000783287">
    <property type="component" value="Unassembled WGS sequence"/>
</dbReference>
<dbReference type="HAMAP" id="MF_00386">
    <property type="entry name" value="UPF0161_YidD"/>
    <property type="match status" value="1"/>
</dbReference>
<evidence type="ECO:0000256" key="1">
    <source>
        <dbReference type="HAMAP-Rule" id="MF_00386"/>
    </source>
</evidence>
<dbReference type="Pfam" id="PF01809">
    <property type="entry name" value="YidD"/>
    <property type="match status" value="1"/>
</dbReference>
<dbReference type="SMART" id="SM01234">
    <property type="entry name" value="Haemolytic"/>
    <property type="match status" value="1"/>
</dbReference>
<name>A0A955L5G1_9BACT</name>